<reference evidence="7" key="2">
    <citation type="submission" date="2021-08" db="EMBL/GenBank/DDBJ databases">
        <authorList>
            <person name="Gostincar C."/>
            <person name="Sun X."/>
            <person name="Song Z."/>
            <person name="Gunde-Cimerman N."/>
        </authorList>
    </citation>
    <scope>NUCLEOTIDE SEQUENCE</scope>
    <source>
        <strain evidence="7">EXF-9298</strain>
    </source>
</reference>
<dbReference type="PANTHER" id="PTHR47840">
    <property type="entry name" value="ZN(II)2CYS6 TRANSCRIPTION FACTOR (EUROFUNG)-RELATED"/>
    <property type="match status" value="1"/>
</dbReference>
<dbReference type="Gene3D" id="4.10.240.10">
    <property type="entry name" value="Zn(2)-C6 fungal-type DNA-binding domain"/>
    <property type="match status" value="1"/>
</dbReference>
<evidence type="ECO:0000259" key="6">
    <source>
        <dbReference type="PROSITE" id="PS50048"/>
    </source>
</evidence>
<name>A0A9P8G6J3_AURME</name>
<evidence type="ECO:0000256" key="3">
    <source>
        <dbReference type="ARBA" id="ARBA00023163"/>
    </source>
</evidence>
<dbReference type="InterPro" id="IPR007219">
    <property type="entry name" value="XnlR_reg_dom"/>
</dbReference>
<keyword evidence="1" id="KW-0479">Metal-binding</keyword>
<feature type="region of interest" description="Disordered" evidence="5">
    <location>
        <begin position="162"/>
        <end position="195"/>
    </location>
</feature>
<dbReference type="InterPro" id="IPR001138">
    <property type="entry name" value="Zn2Cys6_DnaBD"/>
</dbReference>
<dbReference type="InterPro" id="IPR036864">
    <property type="entry name" value="Zn2-C6_fun-type_DNA-bd_sf"/>
</dbReference>
<comment type="caution">
    <text evidence="7">The sequence shown here is derived from an EMBL/GenBank/DDBJ whole genome shotgun (WGS) entry which is preliminary data.</text>
</comment>
<feature type="compositionally biased region" description="Polar residues" evidence="5">
    <location>
        <begin position="170"/>
        <end position="186"/>
    </location>
</feature>
<dbReference type="EMBL" id="JAHFXS010000001">
    <property type="protein sequence ID" value="KAG9991641.1"/>
    <property type="molecule type" value="Genomic_DNA"/>
</dbReference>
<keyword evidence="2" id="KW-0805">Transcription regulation</keyword>
<keyword evidence="8" id="KW-1185">Reference proteome</keyword>
<evidence type="ECO:0000313" key="8">
    <source>
        <dbReference type="Proteomes" id="UP000729357"/>
    </source>
</evidence>
<feature type="non-terminal residue" evidence="7">
    <location>
        <position position="663"/>
    </location>
</feature>
<dbReference type="GO" id="GO:0006351">
    <property type="term" value="P:DNA-templated transcription"/>
    <property type="evidence" value="ECO:0007669"/>
    <property type="project" value="InterPro"/>
</dbReference>
<dbReference type="CDD" id="cd12148">
    <property type="entry name" value="fungal_TF_MHR"/>
    <property type="match status" value="1"/>
</dbReference>
<gene>
    <name evidence="7" type="ORF">KCU98_g34</name>
</gene>
<evidence type="ECO:0000313" key="7">
    <source>
        <dbReference type="EMBL" id="KAG9991641.1"/>
    </source>
</evidence>
<accession>A0A9P8G6J3</accession>
<feature type="domain" description="Zn(2)-C6 fungal-type" evidence="6">
    <location>
        <begin position="103"/>
        <end position="136"/>
    </location>
</feature>
<dbReference type="GO" id="GO:0000981">
    <property type="term" value="F:DNA-binding transcription factor activity, RNA polymerase II-specific"/>
    <property type="evidence" value="ECO:0007669"/>
    <property type="project" value="InterPro"/>
</dbReference>
<dbReference type="CDD" id="cd00067">
    <property type="entry name" value="GAL4"/>
    <property type="match status" value="1"/>
</dbReference>
<dbReference type="SUPFAM" id="SSF57701">
    <property type="entry name" value="Zn2/Cys6 DNA-binding domain"/>
    <property type="match status" value="1"/>
</dbReference>
<evidence type="ECO:0000256" key="2">
    <source>
        <dbReference type="ARBA" id="ARBA00023015"/>
    </source>
</evidence>
<dbReference type="PROSITE" id="PS00463">
    <property type="entry name" value="ZN2_CY6_FUNGAL_1"/>
    <property type="match status" value="1"/>
</dbReference>
<feature type="region of interest" description="Disordered" evidence="5">
    <location>
        <begin position="73"/>
        <end position="95"/>
    </location>
</feature>
<feature type="compositionally biased region" description="Basic and acidic residues" evidence="5">
    <location>
        <begin position="73"/>
        <end position="85"/>
    </location>
</feature>
<dbReference type="Proteomes" id="UP000729357">
    <property type="component" value="Unassembled WGS sequence"/>
</dbReference>
<dbReference type="PROSITE" id="PS50048">
    <property type="entry name" value="ZN2_CY6_FUNGAL_2"/>
    <property type="match status" value="1"/>
</dbReference>
<feature type="region of interest" description="Disordered" evidence="5">
    <location>
        <begin position="503"/>
        <end position="523"/>
    </location>
</feature>
<dbReference type="Pfam" id="PF00172">
    <property type="entry name" value="Zn_clus"/>
    <property type="match status" value="1"/>
</dbReference>
<dbReference type="GO" id="GO:0003677">
    <property type="term" value="F:DNA binding"/>
    <property type="evidence" value="ECO:0007669"/>
    <property type="project" value="InterPro"/>
</dbReference>
<dbReference type="SMART" id="SM00906">
    <property type="entry name" value="Fungal_trans"/>
    <property type="match status" value="1"/>
</dbReference>
<dbReference type="GO" id="GO:0008270">
    <property type="term" value="F:zinc ion binding"/>
    <property type="evidence" value="ECO:0007669"/>
    <property type="project" value="InterPro"/>
</dbReference>
<reference evidence="7" key="1">
    <citation type="journal article" date="2021" name="J Fungi (Basel)">
        <title>Virulence traits and population genomics of the black yeast Aureobasidium melanogenum.</title>
        <authorList>
            <person name="Cernosa A."/>
            <person name="Sun X."/>
            <person name="Gostincar C."/>
            <person name="Fang C."/>
            <person name="Gunde-Cimerman N."/>
            <person name="Song Z."/>
        </authorList>
    </citation>
    <scope>NUCLEOTIDE SEQUENCE</scope>
    <source>
        <strain evidence="7">EXF-9298</strain>
    </source>
</reference>
<dbReference type="PANTHER" id="PTHR47840:SF1">
    <property type="entry name" value="ZN(II)2CYS6 TRANSCRIPTION FACTOR (EUROFUNG)"/>
    <property type="match status" value="1"/>
</dbReference>
<keyword evidence="4" id="KW-0539">Nucleus</keyword>
<sequence length="663" mass="74080">MNTTNRLRLIFGGQGDICCRQWFHHLSIEKIRDFVRKEMMIPIDGYLLTTICPQRYFTPRKFVRDCNSDDAVSDERQDISERRSSEGQLEMPRQNKVRKGTHSCWECRRRKVKCVFGSPTDARCITCQRRDSICTSQSSDSPVNTLQNRRYAQGLHSQMVRETDHDRDVQSATPTEVLHGSTTSEFGATGKTPLSTLHRKPETYIVKPNLLSPESDPVLLAKQMLLFATALRYISPTEQICGLSKHHHQIMEELAGTAIKLVTTNESLLGSLECLESIILEAFYHTDSGDIRKAWITMRRAVMAAQLLGLHRRGHCRYKVIDDRNVVDPETIWSSIVYMERVVSLLSGLPTSTDNIILIRKGAADNTSNDCGLLTDLGNVAGKILERNQIELPQLALDITKNIDDELLRISTNLSPAFWRPTGFSGLAQDSSHAFDEIRRVFDHSSYYTLVIQLHMPHMLCPSHSTQRMYSKMACVNASREILTRQIAHDIDAGTCYKSLRHNSRQRAGASTARRSGDGKPTRSQMCFVAQRLGNANDGEDRDFVITRAPFFGGIKLSRGGVATVNPSRSEQNQSSSEAISIGGIGSIRVNTPSSNGLAPANVTSELTISEPLQSQQEFTMQPDQILSDIAFDDWSVLGMDTAFFESLMQGSGNIAVDTTNTN</sequence>
<protein>
    <recommendedName>
        <fullName evidence="6">Zn(2)-C6 fungal-type domain-containing protein</fullName>
    </recommendedName>
</protein>
<dbReference type="AlphaFoldDB" id="A0A9P8G6J3"/>
<evidence type="ECO:0000256" key="5">
    <source>
        <dbReference type="SAM" id="MobiDB-lite"/>
    </source>
</evidence>
<evidence type="ECO:0000256" key="4">
    <source>
        <dbReference type="ARBA" id="ARBA00023242"/>
    </source>
</evidence>
<keyword evidence="3" id="KW-0804">Transcription</keyword>
<dbReference type="SMART" id="SM00066">
    <property type="entry name" value="GAL4"/>
    <property type="match status" value="1"/>
</dbReference>
<proteinExistence type="predicted"/>
<evidence type="ECO:0000256" key="1">
    <source>
        <dbReference type="ARBA" id="ARBA00022723"/>
    </source>
</evidence>
<organism evidence="7 8">
    <name type="scientific">Aureobasidium melanogenum</name>
    <name type="common">Aureobasidium pullulans var. melanogenum</name>
    <dbReference type="NCBI Taxonomy" id="46634"/>
    <lineage>
        <taxon>Eukaryota</taxon>
        <taxon>Fungi</taxon>
        <taxon>Dikarya</taxon>
        <taxon>Ascomycota</taxon>
        <taxon>Pezizomycotina</taxon>
        <taxon>Dothideomycetes</taxon>
        <taxon>Dothideomycetidae</taxon>
        <taxon>Dothideales</taxon>
        <taxon>Saccotheciaceae</taxon>
        <taxon>Aureobasidium</taxon>
    </lineage>
</organism>